<accession>A0ABR4WFW5</accession>
<keyword evidence="1" id="KW-0805">Transcription regulation</keyword>
<proteinExistence type="predicted"/>
<dbReference type="InterPro" id="IPR032687">
    <property type="entry name" value="AraC-type_N"/>
</dbReference>
<dbReference type="Proteomes" id="UP000029443">
    <property type="component" value="Unassembled WGS sequence"/>
</dbReference>
<dbReference type="EMBL" id="ARXU01000002">
    <property type="protein sequence ID" value="KGD62464.1"/>
    <property type="molecule type" value="Genomic_DNA"/>
</dbReference>
<dbReference type="Gene3D" id="1.10.10.60">
    <property type="entry name" value="Homeodomain-like"/>
    <property type="match status" value="1"/>
</dbReference>
<evidence type="ECO:0000259" key="4">
    <source>
        <dbReference type="PROSITE" id="PS01124"/>
    </source>
</evidence>
<evidence type="ECO:0000256" key="3">
    <source>
        <dbReference type="ARBA" id="ARBA00023163"/>
    </source>
</evidence>
<dbReference type="Pfam" id="PF12833">
    <property type="entry name" value="HTH_18"/>
    <property type="match status" value="1"/>
</dbReference>
<evidence type="ECO:0000256" key="1">
    <source>
        <dbReference type="ARBA" id="ARBA00023015"/>
    </source>
</evidence>
<gene>
    <name evidence="5" type="ORF">T9A_00755</name>
</gene>
<reference evidence="5 6" key="1">
    <citation type="submission" date="2012-09" db="EMBL/GenBank/DDBJ databases">
        <title>Genome Sequence of alkane-degrading Bacterium Alcanivorax jadensis T9.</title>
        <authorList>
            <person name="Lai Q."/>
            <person name="Shao Z."/>
        </authorList>
    </citation>
    <scope>NUCLEOTIDE SEQUENCE [LARGE SCALE GENOMIC DNA]</scope>
    <source>
        <strain evidence="5 6">T9</strain>
    </source>
</reference>
<sequence>MSARSILALIYTVELLETEKGLDCAPVLARHGLDKASLDPNSEIGRDRELLIFSELLPRVDDPMLGFEMGSRFGFAGYGQLTMLLMTSETAFQGFQFGVKYQALTYLYGEIALTPGEHSTALDLYPISLPPELRRTLIDRDMVGTFKLVNDIQTQLNLDLKPAEVWMPYARPPEEQVRRFEDYFGCPIRYDQPHCRALIRNQDLAVRLPGYNKMAQDMYRDQCDAMLARREIPTDNLATRVASYLQLFVRSYPTAEQVARAFGIPERSFRRQLSSEQKPFQSIMDQVREEKAKRYLADSEKSVAQIGELLGYSESAAFVRAFERWTGMTPARHRKEDRDGQ</sequence>
<dbReference type="SMART" id="SM00342">
    <property type="entry name" value="HTH_ARAC"/>
    <property type="match status" value="1"/>
</dbReference>
<keyword evidence="3" id="KW-0804">Transcription</keyword>
<name>A0ABR4WFW5_9GAMM</name>
<comment type="caution">
    <text evidence="5">The sequence shown here is derived from an EMBL/GenBank/DDBJ whole genome shotgun (WGS) entry which is preliminary data.</text>
</comment>
<dbReference type="RefSeq" id="WP_035245213.1">
    <property type="nucleotide sequence ID" value="NZ_ARXU01000002.1"/>
</dbReference>
<evidence type="ECO:0000313" key="6">
    <source>
        <dbReference type="Proteomes" id="UP000029443"/>
    </source>
</evidence>
<dbReference type="Pfam" id="PF12625">
    <property type="entry name" value="Arabinose_bd"/>
    <property type="match status" value="1"/>
</dbReference>
<dbReference type="InterPro" id="IPR018060">
    <property type="entry name" value="HTH_AraC"/>
</dbReference>
<keyword evidence="6" id="KW-1185">Reference proteome</keyword>
<dbReference type="PROSITE" id="PS01124">
    <property type="entry name" value="HTH_ARAC_FAMILY_2"/>
    <property type="match status" value="1"/>
</dbReference>
<protein>
    <submittedName>
        <fullName evidence="5">DNA-binding domain-containing protein</fullName>
    </submittedName>
</protein>
<dbReference type="SUPFAM" id="SSF46689">
    <property type="entry name" value="Homeodomain-like"/>
    <property type="match status" value="1"/>
</dbReference>
<keyword evidence="2 5" id="KW-0238">DNA-binding</keyword>
<feature type="domain" description="HTH araC/xylS-type" evidence="4">
    <location>
        <begin position="239"/>
        <end position="336"/>
    </location>
</feature>
<evidence type="ECO:0000256" key="2">
    <source>
        <dbReference type="ARBA" id="ARBA00023125"/>
    </source>
</evidence>
<dbReference type="PANTHER" id="PTHR47894">
    <property type="entry name" value="HTH-TYPE TRANSCRIPTIONAL REGULATOR GADX"/>
    <property type="match status" value="1"/>
</dbReference>
<organism evidence="5 6">
    <name type="scientific">Alcanivorax jadensis T9</name>
    <dbReference type="NCBI Taxonomy" id="1177181"/>
    <lineage>
        <taxon>Bacteria</taxon>
        <taxon>Pseudomonadati</taxon>
        <taxon>Pseudomonadota</taxon>
        <taxon>Gammaproteobacteria</taxon>
        <taxon>Oceanospirillales</taxon>
        <taxon>Alcanivoracaceae</taxon>
        <taxon>Alcanivorax</taxon>
    </lineage>
</organism>
<dbReference type="PANTHER" id="PTHR47894:SF1">
    <property type="entry name" value="HTH-TYPE TRANSCRIPTIONAL REGULATOR VQSM"/>
    <property type="match status" value="1"/>
</dbReference>
<dbReference type="InterPro" id="IPR009057">
    <property type="entry name" value="Homeodomain-like_sf"/>
</dbReference>
<evidence type="ECO:0000313" key="5">
    <source>
        <dbReference type="EMBL" id="KGD62464.1"/>
    </source>
</evidence>
<dbReference type="GO" id="GO:0003677">
    <property type="term" value="F:DNA binding"/>
    <property type="evidence" value="ECO:0007669"/>
    <property type="project" value="UniProtKB-KW"/>
</dbReference>